<dbReference type="GO" id="GO:0005524">
    <property type="term" value="F:ATP binding"/>
    <property type="evidence" value="ECO:0007669"/>
    <property type="project" value="UniProtKB-KW"/>
</dbReference>
<dbReference type="InterPro" id="IPR018973">
    <property type="entry name" value="MZB"/>
</dbReference>
<dbReference type="SMART" id="SM00487">
    <property type="entry name" value="DEXDc"/>
    <property type="match status" value="1"/>
</dbReference>
<sequence length="855" mass="96276">MIVPADAIDLIAGEMDRITIWKGSKKPGFIIRENNNIGIHLKEMVYRADEESLRAAAERFRSVQSDSRIKEAVRKNKEAEERAKREKKKRKERRKPENVNIRPGNISDAITALKKNPGFKRGIVAEKVIEEKAPSYRSPHGVEMGIYEFLKDNSINLYSHQTEAIEYAVSKKNVIITTPTASGKTLAFLIPVLNSIIKNPASRALLIYPTKALISDQLKAIREIAQKILPGIFVEKYDGDLNSDERRRIRQRRPSIVITNPDMLNAAILPHHQSWNFLFSSLDYVVMDEAHTYRGVFGSHIALLTRRLRLISAKYRSNPAFILSSATIANPVEHAKNLTGGDFVMVNKSGSKQNEKRFIFFKGGDRISPVDQTAQMLAFLSLAGIQTLCFARTRKSTELIADAAKQEIRKRNYGSKPEIVSYRSGYRYDERARIESDIKSGRAAGVCSTNALELGIDIGSLDCVIISGYPGSVMSTWQQAGRAGRKDSPALVIFMGFNSPLERYILENPDEFFTKSSEYAAIDASNKYILYDHLVSAMNEYGYLSSEHDRTFGCDIDKALTSASRSAFYSHLIVRSGNIWKPAVREYVQGNIRIRNSSHEVYTVKCRGCVIETLSEDQAYREGHKGAIILHGDTRYRVRMLNTPDKTVTVTEENTENYTFASSITTIKISGDGTVVPAGSLHIRFGSMIVQEKFFKYSEYDGRGKIREEELDLRPINIDTRGLWFTVPKMTDDEEVKFSGGLAGLSNILSVVAPHFVLCDPGDMKCVAYSEFEYTDGAPTVVIFDNFMGGVGLSEKARDILYDIFKMAFEIVTKCRCKKGCISCVYSHRDNDEREPDKEMTVRILTRLMKAYRTG</sequence>
<feature type="domain" description="Helicase ATP-binding" evidence="4">
    <location>
        <begin position="165"/>
        <end position="346"/>
    </location>
</feature>
<evidence type="ECO:0000256" key="1">
    <source>
        <dbReference type="ARBA" id="ARBA00022741"/>
    </source>
</evidence>
<evidence type="ECO:0000313" key="6">
    <source>
        <dbReference type="EMBL" id="EHQ36164.1"/>
    </source>
</evidence>
<dbReference type="Pfam" id="PF00271">
    <property type="entry name" value="Helicase_C"/>
    <property type="match status" value="1"/>
</dbReference>
<dbReference type="InterPro" id="IPR027417">
    <property type="entry name" value="P-loop_NTPase"/>
</dbReference>
<accession>H1Z072</accession>
<keyword evidence="6" id="KW-0347">Helicase</keyword>
<dbReference type="GO" id="GO:0043138">
    <property type="term" value="F:3'-5' DNA helicase activity"/>
    <property type="evidence" value="ECO:0007669"/>
    <property type="project" value="TreeGrafter"/>
</dbReference>
<dbReference type="SMART" id="SM00490">
    <property type="entry name" value="HELICc"/>
    <property type="match status" value="1"/>
</dbReference>
<dbReference type="HOGENOM" id="CLU_000809_3_2_2"/>
<dbReference type="InterPro" id="IPR011545">
    <property type="entry name" value="DEAD/DEAH_box_helicase_dom"/>
</dbReference>
<dbReference type="PROSITE" id="PS51192">
    <property type="entry name" value="HELICASE_ATP_BIND_1"/>
    <property type="match status" value="1"/>
</dbReference>
<dbReference type="PROSITE" id="PS51194">
    <property type="entry name" value="HELICASE_CTER"/>
    <property type="match status" value="1"/>
</dbReference>
<dbReference type="Pfam" id="PF09369">
    <property type="entry name" value="MZB"/>
    <property type="match status" value="1"/>
</dbReference>
<dbReference type="CDD" id="cd17923">
    <property type="entry name" value="DEXHc_Hrq1-like"/>
    <property type="match status" value="1"/>
</dbReference>
<evidence type="ECO:0000256" key="2">
    <source>
        <dbReference type="ARBA" id="ARBA00022840"/>
    </source>
</evidence>
<keyword evidence="1" id="KW-0547">Nucleotide-binding</keyword>
<evidence type="ECO:0000259" key="4">
    <source>
        <dbReference type="PROSITE" id="PS51192"/>
    </source>
</evidence>
<evidence type="ECO:0000256" key="3">
    <source>
        <dbReference type="SAM" id="MobiDB-lite"/>
    </source>
</evidence>
<dbReference type="Gene3D" id="3.40.50.300">
    <property type="entry name" value="P-loop containing nucleotide triphosphate hydrolases"/>
    <property type="match status" value="2"/>
</dbReference>
<dbReference type="InterPro" id="IPR001650">
    <property type="entry name" value="Helicase_C-like"/>
</dbReference>
<dbReference type="OrthoDB" id="36796at2157"/>
<dbReference type="Proteomes" id="UP000005741">
    <property type="component" value="Chromosome"/>
</dbReference>
<name>H1Z072_9EURY</name>
<dbReference type="FunCoup" id="H1Z072">
    <property type="interactions" value="103"/>
</dbReference>
<dbReference type="GO" id="GO:0003676">
    <property type="term" value="F:nucleic acid binding"/>
    <property type="evidence" value="ECO:0007669"/>
    <property type="project" value="InterPro"/>
</dbReference>
<dbReference type="PANTHER" id="PTHR47957:SF3">
    <property type="entry name" value="ATP-DEPENDENT HELICASE HRQ1"/>
    <property type="match status" value="1"/>
</dbReference>
<evidence type="ECO:0000313" key="7">
    <source>
        <dbReference type="Proteomes" id="UP000005741"/>
    </source>
</evidence>
<protein>
    <submittedName>
        <fullName evidence="6">DEAD/DEAH box helicase domain protein</fullName>
    </submittedName>
</protein>
<keyword evidence="2" id="KW-0067">ATP-binding</keyword>
<dbReference type="EMBL" id="CM001436">
    <property type="protein sequence ID" value="EHQ36164.1"/>
    <property type="molecule type" value="Genomic_DNA"/>
</dbReference>
<dbReference type="RefSeq" id="WP_004078417.1">
    <property type="nucleotide sequence ID" value="NZ_CM001436.1"/>
</dbReference>
<reference evidence="6 7" key="1">
    <citation type="submission" date="2011-10" db="EMBL/GenBank/DDBJ databases">
        <title>The Improved High-Quality Draft genome of Methanoplanus limicola DSM 2279.</title>
        <authorList>
            <consortium name="US DOE Joint Genome Institute (JGI-PGF)"/>
            <person name="Lucas S."/>
            <person name="Copeland A."/>
            <person name="Lapidus A."/>
            <person name="Glavina del Rio T."/>
            <person name="Dalin E."/>
            <person name="Tice H."/>
            <person name="Bruce D."/>
            <person name="Goodwin L."/>
            <person name="Pitluck S."/>
            <person name="Peters L."/>
            <person name="Mikhailova N."/>
            <person name="Lu M."/>
            <person name="Kyrpides N."/>
            <person name="Mavromatis K."/>
            <person name="Ivanova N."/>
            <person name="Markowitz V."/>
            <person name="Cheng J.-F."/>
            <person name="Hugenholtz P."/>
            <person name="Woyke T."/>
            <person name="Wu D."/>
            <person name="Wirth R."/>
            <person name="Brambilla E.-M."/>
            <person name="Klenk H.-P."/>
            <person name="Eisen J.A."/>
        </authorList>
    </citation>
    <scope>NUCLEOTIDE SEQUENCE [LARGE SCALE GENOMIC DNA]</scope>
    <source>
        <strain evidence="6 7">DSM 2279</strain>
    </source>
</reference>
<dbReference type="STRING" id="937775.Metlim_2079"/>
<feature type="domain" description="Helicase C-terminal" evidence="5">
    <location>
        <begin position="372"/>
        <end position="525"/>
    </location>
</feature>
<keyword evidence="6" id="KW-0378">Hydrolase</keyword>
<dbReference type="InterPro" id="IPR014001">
    <property type="entry name" value="Helicase_ATP-bd"/>
</dbReference>
<keyword evidence="7" id="KW-1185">Reference proteome</keyword>
<dbReference type="AlphaFoldDB" id="H1Z072"/>
<gene>
    <name evidence="6" type="ORF">Metlim_2079</name>
</gene>
<proteinExistence type="predicted"/>
<dbReference type="GO" id="GO:0006289">
    <property type="term" value="P:nucleotide-excision repair"/>
    <property type="evidence" value="ECO:0007669"/>
    <property type="project" value="TreeGrafter"/>
</dbReference>
<dbReference type="GO" id="GO:0036297">
    <property type="term" value="P:interstrand cross-link repair"/>
    <property type="evidence" value="ECO:0007669"/>
    <property type="project" value="TreeGrafter"/>
</dbReference>
<feature type="compositionally biased region" description="Basic and acidic residues" evidence="3">
    <location>
        <begin position="74"/>
        <end position="84"/>
    </location>
</feature>
<dbReference type="CDD" id="cd18797">
    <property type="entry name" value="SF2_C_Hrq"/>
    <property type="match status" value="1"/>
</dbReference>
<evidence type="ECO:0000259" key="5">
    <source>
        <dbReference type="PROSITE" id="PS51194"/>
    </source>
</evidence>
<dbReference type="PANTHER" id="PTHR47957">
    <property type="entry name" value="ATP-DEPENDENT HELICASE HRQ1"/>
    <property type="match status" value="1"/>
</dbReference>
<dbReference type="SUPFAM" id="SSF52540">
    <property type="entry name" value="P-loop containing nucleoside triphosphate hydrolases"/>
    <property type="match status" value="1"/>
</dbReference>
<feature type="region of interest" description="Disordered" evidence="3">
    <location>
        <begin position="74"/>
        <end position="102"/>
    </location>
</feature>
<dbReference type="InParanoid" id="H1Z072"/>
<dbReference type="Pfam" id="PF00270">
    <property type="entry name" value="DEAD"/>
    <property type="match status" value="1"/>
</dbReference>
<organism evidence="6 7">
    <name type="scientific">Methanoplanus limicola DSM 2279</name>
    <dbReference type="NCBI Taxonomy" id="937775"/>
    <lineage>
        <taxon>Archaea</taxon>
        <taxon>Methanobacteriati</taxon>
        <taxon>Methanobacteriota</taxon>
        <taxon>Stenosarchaea group</taxon>
        <taxon>Methanomicrobia</taxon>
        <taxon>Methanomicrobiales</taxon>
        <taxon>Methanomicrobiaceae</taxon>
        <taxon>Methanoplanus</taxon>
    </lineage>
</organism>